<name>A0ABR3WXA9_9EURO</name>
<dbReference type="InterPro" id="IPR046368">
    <property type="entry name" value="Tag1"/>
</dbReference>
<keyword evidence="1" id="KW-1133">Transmembrane helix</keyword>
<keyword evidence="3" id="KW-1185">Reference proteome</keyword>
<accession>A0ABR3WXA9</accession>
<keyword evidence="1" id="KW-0812">Transmembrane</keyword>
<dbReference type="PANTHER" id="PTHR35895:SF2">
    <property type="match status" value="1"/>
</dbReference>
<feature type="transmembrane region" description="Helical" evidence="1">
    <location>
        <begin position="74"/>
        <end position="101"/>
    </location>
</feature>
<evidence type="ECO:0000256" key="1">
    <source>
        <dbReference type="SAM" id="Phobius"/>
    </source>
</evidence>
<dbReference type="Proteomes" id="UP001583193">
    <property type="component" value="Unassembled WGS sequence"/>
</dbReference>
<comment type="caution">
    <text evidence="2">The sequence shown here is derived from an EMBL/GenBank/DDBJ whole genome shotgun (WGS) entry which is preliminary data.</text>
</comment>
<dbReference type="EMBL" id="JAVDPF010000039">
    <property type="protein sequence ID" value="KAL1868325.1"/>
    <property type="molecule type" value="Genomic_DNA"/>
</dbReference>
<dbReference type="InterPro" id="IPR022185">
    <property type="entry name" value="DUF3712"/>
</dbReference>
<proteinExistence type="predicted"/>
<gene>
    <name evidence="2" type="ORF">Plec18167_008250</name>
</gene>
<dbReference type="PANTHER" id="PTHR35895">
    <property type="entry name" value="CHROMOSOME 16, WHOLE GENOME SHOTGUN SEQUENCE"/>
    <property type="match status" value="1"/>
</dbReference>
<dbReference type="Pfam" id="PF12505">
    <property type="entry name" value="DUF3712"/>
    <property type="match status" value="1"/>
</dbReference>
<evidence type="ECO:0000313" key="2">
    <source>
        <dbReference type="EMBL" id="KAL1868325.1"/>
    </source>
</evidence>
<sequence>MSSPEKDNNRVDVKPSYAKDKASKYVIGANRGPLAPPSGDQESDIAGAEYIEAADGASTKTKGKKVKRHFRRFWFCYVLLAIILAAILLPILFVFIVPAIAQDVLDSSKLVITEAHILQPRPDSVVLTMLSALNLAGFSVQMDPMTLSLFVPQLGPSPFANLYLPATKVHGNTTLGVTNQFTPILNQTSWQGFVDNAVNLGVGVVGMMGKSKIHMGKLQANLNMHKEVPSNALNQFQGFAIEDSTLLLPPEADGTNLIANATLPNQSVMTLEIGNTTLNLLSGDLVIGNATINNLVIKPGNNTAPVRGILDLHKIVQNLSSILQSQGDAIKNGNIELTSIGSSVTYEGVTVPYYEKVLKNLTLKAQVPIAGLILNTIHGINQRNGSHLLSSLNLTDSLGDGSPDSLKSLNHTRLVDKLIENYWRP</sequence>
<reference evidence="2 3" key="1">
    <citation type="journal article" date="2024" name="IMA Fungus">
        <title>IMA Genome - F19 : A genome assembly and annotation guide to empower mycologists, including annotated draft genome sequences of Ceratocystis pirilliformis, Diaporthe australafricana, Fusarium ophioides, Paecilomyces lecythidis, and Sporothrix stenoceras.</title>
        <authorList>
            <person name="Aylward J."/>
            <person name="Wilson A.M."/>
            <person name="Visagie C.M."/>
            <person name="Spraker J."/>
            <person name="Barnes I."/>
            <person name="Buitendag C."/>
            <person name="Ceriani C."/>
            <person name="Del Mar Angel L."/>
            <person name="du Plessis D."/>
            <person name="Fuchs T."/>
            <person name="Gasser K."/>
            <person name="Kramer D."/>
            <person name="Li W."/>
            <person name="Munsamy K."/>
            <person name="Piso A."/>
            <person name="Price J.L."/>
            <person name="Sonnekus B."/>
            <person name="Thomas C."/>
            <person name="van der Nest A."/>
            <person name="van Dijk A."/>
            <person name="van Heerden A."/>
            <person name="van Vuuren N."/>
            <person name="Yilmaz N."/>
            <person name="Duong T.A."/>
            <person name="van der Merwe N.A."/>
            <person name="Wingfield M.J."/>
            <person name="Wingfield B.D."/>
        </authorList>
    </citation>
    <scope>NUCLEOTIDE SEQUENCE [LARGE SCALE GENOMIC DNA]</scope>
    <source>
        <strain evidence="2 3">CMW 18167</strain>
    </source>
</reference>
<protein>
    <submittedName>
        <fullName evidence="2">Uncharacterized protein</fullName>
    </submittedName>
</protein>
<evidence type="ECO:0000313" key="3">
    <source>
        <dbReference type="Proteomes" id="UP001583193"/>
    </source>
</evidence>
<keyword evidence="1" id="KW-0472">Membrane</keyword>
<organism evidence="2 3">
    <name type="scientific">Paecilomyces lecythidis</name>
    <dbReference type="NCBI Taxonomy" id="3004212"/>
    <lineage>
        <taxon>Eukaryota</taxon>
        <taxon>Fungi</taxon>
        <taxon>Dikarya</taxon>
        <taxon>Ascomycota</taxon>
        <taxon>Pezizomycotina</taxon>
        <taxon>Eurotiomycetes</taxon>
        <taxon>Eurotiomycetidae</taxon>
        <taxon>Eurotiales</taxon>
        <taxon>Thermoascaceae</taxon>
        <taxon>Paecilomyces</taxon>
    </lineage>
</organism>